<dbReference type="Gene3D" id="2.30.30.90">
    <property type="match status" value="1"/>
</dbReference>
<proteinExistence type="predicted"/>
<evidence type="ECO:0000256" key="1">
    <source>
        <dbReference type="ARBA" id="ARBA00023004"/>
    </source>
</evidence>
<name>A0ABS2DSW7_9BURK</name>
<comment type="caution">
    <text evidence="3">The sequence shown here is derived from an EMBL/GenBank/DDBJ whole genome shotgun (WGS) entry which is preliminary data.</text>
</comment>
<dbReference type="InterPro" id="IPR008988">
    <property type="entry name" value="Transcriptional_repressor_C"/>
</dbReference>
<dbReference type="Pfam" id="PF04023">
    <property type="entry name" value="FeoA"/>
    <property type="match status" value="1"/>
</dbReference>
<sequence length="78" mass="8637">MNGTKRIRTLTELGPNSPATVARMKLDQKDIDRLADLGMRLGAEVRVLQSAPEAPLLVAVLDARIAVNYDIAKRIYVY</sequence>
<dbReference type="EMBL" id="JACJJC010000011">
    <property type="protein sequence ID" value="MBM6704394.1"/>
    <property type="molecule type" value="Genomic_DNA"/>
</dbReference>
<reference evidence="3 4" key="1">
    <citation type="journal article" date="2021" name="Sci. Rep.">
        <title>The distribution of antibiotic resistance genes in chicken gut microbiota commensals.</title>
        <authorList>
            <person name="Juricova H."/>
            <person name="Matiasovicova J."/>
            <person name="Kubasova T."/>
            <person name="Cejkova D."/>
            <person name="Rychlik I."/>
        </authorList>
    </citation>
    <scope>NUCLEOTIDE SEQUENCE [LARGE SCALE GENOMIC DNA]</scope>
    <source>
        <strain evidence="3 4">An829</strain>
    </source>
</reference>
<dbReference type="InterPro" id="IPR038157">
    <property type="entry name" value="FeoA_core_dom"/>
</dbReference>
<keyword evidence="4" id="KW-1185">Reference proteome</keyword>
<evidence type="ECO:0000313" key="4">
    <source>
        <dbReference type="Proteomes" id="UP000715095"/>
    </source>
</evidence>
<gene>
    <name evidence="3" type="ORF">H6A60_07850</name>
</gene>
<feature type="domain" description="Ferrous iron transporter FeoA-like" evidence="2">
    <location>
        <begin position="8"/>
        <end position="78"/>
    </location>
</feature>
<accession>A0ABS2DSW7</accession>
<keyword evidence="1" id="KW-0408">Iron</keyword>
<dbReference type="SMART" id="SM00899">
    <property type="entry name" value="FeoA"/>
    <property type="match status" value="1"/>
</dbReference>
<dbReference type="InterPro" id="IPR007167">
    <property type="entry name" value="Fe-transptr_FeoA-like"/>
</dbReference>
<organism evidence="3 4">
    <name type="scientific">Sutterella massiliensis</name>
    <dbReference type="NCBI Taxonomy" id="1816689"/>
    <lineage>
        <taxon>Bacteria</taxon>
        <taxon>Pseudomonadati</taxon>
        <taxon>Pseudomonadota</taxon>
        <taxon>Betaproteobacteria</taxon>
        <taxon>Burkholderiales</taxon>
        <taxon>Sutterellaceae</taxon>
        <taxon>Sutterella</taxon>
    </lineage>
</organism>
<protein>
    <submittedName>
        <fullName evidence="3">Ferrous iron transport protein A</fullName>
    </submittedName>
</protein>
<dbReference type="Proteomes" id="UP000715095">
    <property type="component" value="Unassembled WGS sequence"/>
</dbReference>
<dbReference type="SUPFAM" id="SSF50037">
    <property type="entry name" value="C-terminal domain of transcriptional repressors"/>
    <property type="match status" value="1"/>
</dbReference>
<evidence type="ECO:0000259" key="2">
    <source>
        <dbReference type="SMART" id="SM00899"/>
    </source>
</evidence>
<evidence type="ECO:0000313" key="3">
    <source>
        <dbReference type="EMBL" id="MBM6704394.1"/>
    </source>
</evidence>